<feature type="transmembrane region" description="Helical" evidence="2">
    <location>
        <begin position="102"/>
        <end position="122"/>
    </location>
</feature>
<dbReference type="GO" id="GO:0016491">
    <property type="term" value="F:oxidoreductase activity"/>
    <property type="evidence" value="ECO:0007669"/>
    <property type="project" value="UniProtKB-KW"/>
</dbReference>
<reference evidence="3 4" key="1">
    <citation type="journal article" date="2013" name="ISME J.">
        <title>Metabolic model for the filamentous 'Candidatus Microthrix parvicella' based on genomic and metagenomic analyses.</title>
        <authorList>
            <person name="Jon McIlroy S."/>
            <person name="Kristiansen R."/>
            <person name="Albertsen M."/>
            <person name="Michael Karst S."/>
            <person name="Rossetti S."/>
            <person name="Lund Nielsen J."/>
            <person name="Tandoi V."/>
            <person name="James Seviour R."/>
            <person name="Nielsen P.H."/>
        </authorList>
    </citation>
    <scope>NUCLEOTIDE SEQUENCE [LARGE SCALE GENOMIC DNA]</scope>
    <source>
        <strain evidence="3 4">RN1</strain>
    </source>
</reference>
<dbReference type="Gene3D" id="1.20.120.1200">
    <property type="entry name" value="NADH-ubiquinone/plastoquinone oxidoreductase chain 6, subunit NuoJ"/>
    <property type="match status" value="1"/>
</dbReference>
<comment type="catalytic activity">
    <reaction evidence="2">
        <text>a quinone + NADH + 5 H(+)(in) = a quinol + NAD(+) + 4 H(+)(out)</text>
        <dbReference type="Rhea" id="RHEA:57888"/>
        <dbReference type="ChEBI" id="CHEBI:15378"/>
        <dbReference type="ChEBI" id="CHEBI:24646"/>
        <dbReference type="ChEBI" id="CHEBI:57540"/>
        <dbReference type="ChEBI" id="CHEBI:57945"/>
        <dbReference type="ChEBI" id="CHEBI:132124"/>
    </reaction>
</comment>
<dbReference type="RefSeq" id="WP_012225136.1">
    <property type="nucleotide sequence ID" value="NZ_HG422565.1"/>
</dbReference>
<comment type="caution">
    <text evidence="3">The sequence shown here is derived from an EMBL/GenBank/DDBJ whole genome shotgun (WGS) entry which is preliminary data.</text>
</comment>
<dbReference type="Proteomes" id="UP000018291">
    <property type="component" value="Unassembled WGS sequence"/>
</dbReference>
<evidence type="ECO:0000256" key="1">
    <source>
        <dbReference type="ARBA" id="ARBA00005698"/>
    </source>
</evidence>
<dbReference type="EC" id="7.1.1.-" evidence="2"/>
<comment type="subcellular location">
    <subcellularLocation>
        <location evidence="2">Cell membrane</location>
        <topology evidence="2">Multi-pass membrane protein</topology>
    </subcellularLocation>
</comment>
<dbReference type="GO" id="GO:0005886">
    <property type="term" value="C:plasma membrane"/>
    <property type="evidence" value="ECO:0007669"/>
    <property type="project" value="UniProtKB-SubCell"/>
</dbReference>
<evidence type="ECO:0000313" key="3">
    <source>
        <dbReference type="EMBL" id="CCM63065.1"/>
    </source>
</evidence>
<dbReference type="eggNOG" id="COG0839">
    <property type="taxonomic scope" value="Bacteria"/>
</dbReference>
<gene>
    <name evidence="3" type="ORF">BN381_160030</name>
</gene>
<dbReference type="Pfam" id="PF00499">
    <property type="entry name" value="Oxidored_q3"/>
    <property type="match status" value="1"/>
</dbReference>
<dbReference type="EMBL" id="CANL01000008">
    <property type="protein sequence ID" value="CCM63065.1"/>
    <property type="molecule type" value="Genomic_DNA"/>
</dbReference>
<dbReference type="HOGENOM" id="CLU_085957_2_0_11"/>
<feature type="transmembrane region" description="Helical" evidence="2">
    <location>
        <begin position="12"/>
        <end position="31"/>
    </location>
</feature>
<organism evidence="3 4">
    <name type="scientific">Candidatus Neomicrothrix parvicella RN1</name>
    <dbReference type="NCBI Taxonomy" id="1229780"/>
    <lineage>
        <taxon>Bacteria</taxon>
        <taxon>Bacillati</taxon>
        <taxon>Actinomycetota</taxon>
        <taxon>Acidimicrobiia</taxon>
        <taxon>Acidimicrobiales</taxon>
        <taxon>Microthrixaceae</taxon>
        <taxon>Candidatus Neomicrothrix</taxon>
    </lineage>
</organism>
<comment type="similarity">
    <text evidence="1 2">Belongs to the complex I subunit 6 family.</text>
</comment>
<dbReference type="OrthoDB" id="5244096at2"/>
<keyword evidence="4" id="KW-1185">Reference proteome</keyword>
<dbReference type="PANTHER" id="PTHR33269">
    <property type="entry name" value="NADH-UBIQUINONE OXIDOREDUCTASE CHAIN 6"/>
    <property type="match status" value="1"/>
</dbReference>
<proteinExistence type="inferred from homology"/>
<keyword evidence="2" id="KW-1003">Cell membrane</keyword>
<keyword evidence="2" id="KW-1133">Transmembrane helix</keyword>
<comment type="function">
    <text evidence="2">NDH-1 shuttles electrons from NADH, via FMN and iron-sulfur (Fe-S) centers, to quinones in the respiratory chain. Couples the redox reaction to proton translocation (for every two electrons transferred, four hydrogen ions are translocated across the cytoplasmic membrane), and thus conserves the redox energy in a proton gradient.</text>
</comment>
<feature type="transmembrane region" description="Helical" evidence="2">
    <location>
        <begin position="149"/>
        <end position="171"/>
    </location>
</feature>
<name>R4YXT2_9ACTN</name>
<keyword evidence="3" id="KW-0560">Oxidoreductase</keyword>
<dbReference type="InterPro" id="IPR001457">
    <property type="entry name" value="NADH_UbQ/plastoQ_OxRdtase_su6"/>
</dbReference>
<keyword evidence="2" id="KW-0472">Membrane</keyword>
<dbReference type="GO" id="GO:0048038">
    <property type="term" value="F:quinone binding"/>
    <property type="evidence" value="ECO:0007669"/>
    <property type="project" value="UniProtKB-UniRule"/>
</dbReference>
<evidence type="ECO:0000313" key="4">
    <source>
        <dbReference type="Proteomes" id="UP000018291"/>
    </source>
</evidence>
<keyword evidence="2" id="KW-0874">Quinone</keyword>
<dbReference type="AlphaFoldDB" id="R4YXT2"/>
<protein>
    <recommendedName>
        <fullName evidence="2">NADH-quinone oxidoreductase subunit J</fullName>
        <ecNumber evidence="2">7.1.1.-</ecNumber>
    </recommendedName>
</protein>
<keyword evidence="2" id="KW-0812">Transmembrane</keyword>
<keyword evidence="2" id="KW-0520">NAD</keyword>
<sequence>MTTLLADVASYSVPVNIVFGFIAALMLYGAVRVVTTENVVHAALWLVVVLAGMGGLYILLQAEFVAVTQFMVYIGAIVVLILFGVMLTRTPGAEGVESNKKMVPIGIVTALLLFSVMAYSLIDSFGSDQVRPTAGNPTEELSDAIFSSYLLPFELVSVLLLAALIGAIVLARKE</sequence>
<dbReference type="GO" id="GO:0008137">
    <property type="term" value="F:NADH dehydrogenase (ubiquinone) activity"/>
    <property type="evidence" value="ECO:0007669"/>
    <property type="project" value="UniProtKB-UniRule"/>
</dbReference>
<feature type="transmembrane region" description="Helical" evidence="2">
    <location>
        <begin position="70"/>
        <end position="90"/>
    </location>
</feature>
<dbReference type="InterPro" id="IPR042106">
    <property type="entry name" value="Nuo/plastoQ_OxRdtase_6_NuoJ"/>
</dbReference>
<accession>R4YXT2</accession>
<feature type="transmembrane region" description="Helical" evidence="2">
    <location>
        <begin position="43"/>
        <end position="64"/>
    </location>
</feature>
<dbReference type="STRING" id="1229780.BN381_160030"/>
<dbReference type="PANTHER" id="PTHR33269:SF17">
    <property type="entry name" value="NADH-UBIQUINONE OXIDOREDUCTASE CHAIN 6"/>
    <property type="match status" value="1"/>
</dbReference>
<evidence type="ECO:0000256" key="2">
    <source>
        <dbReference type="RuleBase" id="RU004429"/>
    </source>
</evidence>